<evidence type="ECO:0000259" key="6">
    <source>
        <dbReference type="PROSITE" id="PS50893"/>
    </source>
</evidence>
<dbReference type="InterPro" id="IPR027417">
    <property type="entry name" value="P-loop_NTPase"/>
</dbReference>
<dbReference type="InterPro" id="IPR003593">
    <property type="entry name" value="AAA+_ATPase"/>
</dbReference>
<keyword evidence="4" id="KW-0547">Nucleotide-binding</keyword>
<name>A0A2S9IT52_9HYPH</name>
<dbReference type="EMBL" id="PVBR01000006">
    <property type="protein sequence ID" value="PRD43681.1"/>
    <property type="molecule type" value="Genomic_DNA"/>
</dbReference>
<protein>
    <submittedName>
        <fullName evidence="7">Peptide ABC transporter ATP-binding protein</fullName>
    </submittedName>
</protein>
<comment type="similarity">
    <text evidence="2">Belongs to the ABC transporter superfamily.</text>
</comment>
<comment type="caution">
    <text evidence="7">The sequence shown here is derived from an EMBL/GenBank/DDBJ whole genome shotgun (WGS) entry which is preliminary data.</text>
</comment>
<dbReference type="GO" id="GO:0016887">
    <property type="term" value="F:ATP hydrolysis activity"/>
    <property type="evidence" value="ECO:0007669"/>
    <property type="project" value="InterPro"/>
</dbReference>
<accession>A0A2S9IT52</accession>
<dbReference type="PANTHER" id="PTHR43776">
    <property type="entry name" value="TRANSPORT ATP-BINDING PROTEIN"/>
    <property type="match status" value="1"/>
</dbReference>
<dbReference type="AlphaFoldDB" id="A0A2S9IT52"/>
<evidence type="ECO:0000256" key="1">
    <source>
        <dbReference type="ARBA" id="ARBA00004417"/>
    </source>
</evidence>
<dbReference type="PANTHER" id="PTHR43776:SF7">
    <property type="entry name" value="D,D-DIPEPTIDE TRANSPORT ATP-BINDING PROTEIN DDPF-RELATED"/>
    <property type="match status" value="1"/>
</dbReference>
<gene>
    <name evidence="7" type="ORF">C5748_10570</name>
</gene>
<dbReference type="Pfam" id="PF00005">
    <property type="entry name" value="ABC_tran"/>
    <property type="match status" value="1"/>
</dbReference>
<evidence type="ECO:0000256" key="3">
    <source>
        <dbReference type="ARBA" id="ARBA00022448"/>
    </source>
</evidence>
<dbReference type="InterPro" id="IPR013563">
    <property type="entry name" value="Oligopep_ABC_C"/>
</dbReference>
<dbReference type="FunFam" id="3.40.50.300:FF:000016">
    <property type="entry name" value="Oligopeptide ABC transporter ATP-binding component"/>
    <property type="match status" value="1"/>
</dbReference>
<dbReference type="Pfam" id="PF08352">
    <property type="entry name" value="oligo_HPY"/>
    <property type="match status" value="1"/>
</dbReference>
<dbReference type="GO" id="GO:0055085">
    <property type="term" value="P:transmembrane transport"/>
    <property type="evidence" value="ECO:0007669"/>
    <property type="project" value="UniProtKB-ARBA"/>
</dbReference>
<dbReference type="SMART" id="SM00382">
    <property type="entry name" value="AAA"/>
    <property type="match status" value="1"/>
</dbReference>
<keyword evidence="5 7" id="KW-0067">ATP-binding</keyword>
<dbReference type="InterPro" id="IPR003439">
    <property type="entry name" value="ABC_transporter-like_ATP-bd"/>
</dbReference>
<dbReference type="InterPro" id="IPR017871">
    <property type="entry name" value="ABC_transporter-like_CS"/>
</dbReference>
<dbReference type="Gene3D" id="3.40.50.300">
    <property type="entry name" value="P-loop containing nucleotide triphosphate hydrolases"/>
    <property type="match status" value="1"/>
</dbReference>
<evidence type="ECO:0000256" key="5">
    <source>
        <dbReference type="ARBA" id="ARBA00022840"/>
    </source>
</evidence>
<keyword evidence="8" id="KW-1185">Reference proteome</keyword>
<reference evidence="7 8" key="1">
    <citation type="submission" date="2018-02" db="EMBL/GenBank/DDBJ databases">
        <title>The draft genome of Phyllobacterium sp. 1N-3.</title>
        <authorList>
            <person name="Liu L."/>
            <person name="Li L."/>
            <person name="Zhang X."/>
            <person name="Wang T."/>
            <person name="Liang L."/>
        </authorList>
    </citation>
    <scope>NUCLEOTIDE SEQUENCE [LARGE SCALE GENOMIC DNA]</scope>
    <source>
        <strain evidence="7 8">1N-3</strain>
    </source>
</reference>
<evidence type="ECO:0000256" key="2">
    <source>
        <dbReference type="ARBA" id="ARBA00005417"/>
    </source>
</evidence>
<comment type="subcellular location">
    <subcellularLocation>
        <location evidence="1">Cell inner membrane</location>
        <topology evidence="1">Peripheral membrane protein</topology>
    </subcellularLocation>
</comment>
<dbReference type="GO" id="GO:0015833">
    <property type="term" value="P:peptide transport"/>
    <property type="evidence" value="ECO:0007669"/>
    <property type="project" value="InterPro"/>
</dbReference>
<dbReference type="PROSITE" id="PS00211">
    <property type="entry name" value="ABC_TRANSPORTER_1"/>
    <property type="match status" value="1"/>
</dbReference>
<feature type="domain" description="ABC transporter" evidence="6">
    <location>
        <begin position="6"/>
        <end position="255"/>
    </location>
</feature>
<proteinExistence type="inferred from homology"/>
<dbReference type="Proteomes" id="UP000239434">
    <property type="component" value="Unassembled WGS sequence"/>
</dbReference>
<dbReference type="InterPro" id="IPR050319">
    <property type="entry name" value="ABC_transp_ATP-bind"/>
</dbReference>
<dbReference type="GO" id="GO:0005524">
    <property type="term" value="F:ATP binding"/>
    <property type="evidence" value="ECO:0007669"/>
    <property type="project" value="UniProtKB-KW"/>
</dbReference>
<dbReference type="SUPFAM" id="SSF52540">
    <property type="entry name" value="P-loop containing nucleoside triphosphate hydrolases"/>
    <property type="match status" value="1"/>
</dbReference>
<dbReference type="GO" id="GO:0005886">
    <property type="term" value="C:plasma membrane"/>
    <property type="evidence" value="ECO:0007669"/>
    <property type="project" value="UniProtKB-SubCell"/>
</dbReference>
<evidence type="ECO:0000313" key="8">
    <source>
        <dbReference type="Proteomes" id="UP000239434"/>
    </source>
</evidence>
<sequence>MTSTILELRGISRSYAIRQGLLGRKVRFRAVDDVSLNVEEGRTLALVGESGSGKSTTGRVALGLEPPDDGTVRFRGAALPEIDSPAWRRIRTQMQMIFQDPLAALDRRLTILEQVREPLDIHDIGPTGEREAVALEMLNAVGLGTGHATNLPGQLSGGQRQRAVLARALVMRPALLVCDEPVSALDVSIQAQVVNLLMDIQDRMGLSLLFISHDLKVVRQISQRIAVMYLGRIVELGETQAVLSNPLHPYTKALVSAVPVPGRPTHARIVLEGEPPNPAARPSGCAFHPRCPLARSECASDIPQLTVRRDGGAVACHVVASGKVCA</sequence>
<dbReference type="NCBIfam" id="TIGR01727">
    <property type="entry name" value="oligo_HPY"/>
    <property type="match status" value="1"/>
</dbReference>
<evidence type="ECO:0000313" key="7">
    <source>
        <dbReference type="EMBL" id="PRD43681.1"/>
    </source>
</evidence>
<keyword evidence="3" id="KW-0813">Transport</keyword>
<evidence type="ECO:0000256" key="4">
    <source>
        <dbReference type="ARBA" id="ARBA00022741"/>
    </source>
</evidence>
<organism evidence="7 8">
    <name type="scientific">Phyllobacterium phragmitis</name>
    <dbReference type="NCBI Taxonomy" id="2670329"/>
    <lineage>
        <taxon>Bacteria</taxon>
        <taxon>Pseudomonadati</taxon>
        <taxon>Pseudomonadota</taxon>
        <taxon>Alphaproteobacteria</taxon>
        <taxon>Hyphomicrobiales</taxon>
        <taxon>Phyllobacteriaceae</taxon>
        <taxon>Phyllobacterium</taxon>
    </lineage>
</organism>
<dbReference type="PROSITE" id="PS50893">
    <property type="entry name" value="ABC_TRANSPORTER_2"/>
    <property type="match status" value="1"/>
</dbReference>
<dbReference type="CDD" id="cd03257">
    <property type="entry name" value="ABC_NikE_OppD_transporters"/>
    <property type="match status" value="1"/>
</dbReference>
<dbReference type="RefSeq" id="WP_105741893.1">
    <property type="nucleotide sequence ID" value="NZ_PVBR01000006.1"/>
</dbReference>